<dbReference type="AlphaFoldDB" id="Q2GFZ1"/>
<dbReference type="STRING" id="205920.ECH_0846"/>
<feature type="domain" description="Thiol:disulfide interchange protein DsbD N-terminal" evidence="1">
    <location>
        <begin position="39"/>
        <end position="149"/>
    </location>
</feature>
<dbReference type="Proteomes" id="UP000008320">
    <property type="component" value="Chromosome"/>
</dbReference>
<organism evidence="2 3">
    <name type="scientific">Ehrlichia chaffeensis (strain ATCC CRL-10679 / Arkansas)</name>
    <dbReference type="NCBI Taxonomy" id="205920"/>
    <lineage>
        <taxon>Bacteria</taxon>
        <taxon>Pseudomonadati</taxon>
        <taxon>Pseudomonadota</taxon>
        <taxon>Alphaproteobacteria</taxon>
        <taxon>Rickettsiales</taxon>
        <taxon>Anaplasmataceae</taxon>
        <taxon>Ehrlichia</taxon>
    </lineage>
</organism>
<keyword evidence="3" id="KW-1185">Reference proteome</keyword>
<evidence type="ECO:0000313" key="3">
    <source>
        <dbReference type="Proteomes" id="UP000008320"/>
    </source>
</evidence>
<dbReference type="eggNOG" id="COG4233">
    <property type="taxonomic scope" value="Bacteria"/>
</dbReference>
<dbReference type="OrthoDB" id="9811036at2"/>
<sequence length="171" mass="20017">MFRFIVTILLTLFINTKCYSANLSNRVNMKLSIGSLDMKTKKIEAALQVTIQNGWHIYYKTPGDLGLPTAFQWQDNTFKSIHVHWPKPLEHTDTVGDNTFHSNIYKDIVIFPISLVLKDNKQKELNTTLRIRYAVCKDVCIPREKVIILNQLLQDYQNQQTMQLINFWKTK</sequence>
<proteinExistence type="predicted"/>
<evidence type="ECO:0000259" key="1">
    <source>
        <dbReference type="Pfam" id="PF11412"/>
    </source>
</evidence>
<dbReference type="KEGG" id="ech:ECH_0846"/>
<dbReference type="Pfam" id="PF11412">
    <property type="entry name" value="DsbD_N"/>
    <property type="match status" value="1"/>
</dbReference>
<reference evidence="2 3" key="1">
    <citation type="journal article" date="2006" name="PLoS Genet.">
        <title>Comparative genomics of emerging human ehrlichiosis agents.</title>
        <authorList>
            <person name="Dunning Hotopp J.C."/>
            <person name="Lin M."/>
            <person name="Madupu R."/>
            <person name="Crabtree J."/>
            <person name="Angiuoli S.V."/>
            <person name="Eisen J.A."/>
            <person name="Seshadri R."/>
            <person name="Ren Q."/>
            <person name="Wu M."/>
            <person name="Utterback T.R."/>
            <person name="Smith S."/>
            <person name="Lewis M."/>
            <person name="Khouri H."/>
            <person name="Zhang C."/>
            <person name="Niu H."/>
            <person name="Lin Q."/>
            <person name="Ohashi N."/>
            <person name="Zhi N."/>
            <person name="Nelson W."/>
            <person name="Brinkac L.M."/>
            <person name="Dodson R.J."/>
            <person name="Rosovitz M.J."/>
            <person name="Sundaram J."/>
            <person name="Daugherty S.C."/>
            <person name="Davidsen T."/>
            <person name="Durkin A.S."/>
            <person name="Gwinn M."/>
            <person name="Haft D.H."/>
            <person name="Selengut J.D."/>
            <person name="Sullivan S.A."/>
            <person name="Zafar N."/>
            <person name="Zhou L."/>
            <person name="Benahmed F."/>
            <person name="Forberger H."/>
            <person name="Halpin R."/>
            <person name="Mulligan S."/>
            <person name="Robinson J."/>
            <person name="White O."/>
            <person name="Rikihisa Y."/>
            <person name="Tettelin H."/>
        </authorList>
    </citation>
    <scope>NUCLEOTIDE SEQUENCE [LARGE SCALE GENOMIC DNA]</scope>
    <source>
        <strain evidence="3">ATCC CRL-10679 / Arkansas</strain>
    </source>
</reference>
<accession>Q2GFZ1</accession>
<gene>
    <name evidence="2" type="ordered locus">ECH_0846</name>
</gene>
<dbReference type="Gene3D" id="2.60.40.1250">
    <property type="entry name" value="Thiol:disulfide interchange protein DsbD, N-terminal domain"/>
    <property type="match status" value="1"/>
</dbReference>
<dbReference type="InterPro" id="IPR028250">
    <property type="entry name" value="DsbDN"/>
</dbReference>
<protein>
    <recommendedName>
        <fullName evidence="1">Thiol:disulfide interchange protein DsbD N-terminal domain-containing protein</fullName>
    </recommendedName>
</protein>
<name>Q2GFZ1_EHRCR</name>
<evidence type="ECO:0000313" key="2">
    <source>
        <dbReference type="EMBL" id="ABD44779.1"/>
    </source>
</evidence>
<dbReference type="EMBL" id="CP000236">
    <property type="protein sequence ID" value="ABD44779.1"/>
    <property type="molecule type" value="Genomic_DNA"/>
</dbReference>
<dbReference type="HOGENOM" id="CLU_134301_0_0_5"/>
<dbReference type="InterPro" id="IPR036929">
    <property type="entry name" value="DsbDN_sf"/>
</dbReference>